<protein>
    <submittedName>
        <fullName evidence="1">Uncharacterized protein</fullName>
    </submittedName>
</protein>
<comment type="caution">
    <text evidence="1">The sequence shown here is derived from an EMBL/GenBank/DDBJ whole genome shotgun (WGS) entry which is preliminary data.</text>
</comment>
<gene>
    <name evidence="1" type="ORF">O1611_g826</name>
</gene>
<keyword evidence="2" id="KW-1185">Reference proteome</keyword>
<evidence type="ECO:0000313" key="1">
    <source>
        <dbReference type="EMBL" id="KAJ8132798.1"/>
    </source>
</evidence>
<name>A0ACC2JZ49_9PEZI</name>
<organism evidence="1 2">
    <name type="scientific">Lasiodiplodia mahajangana</name>
    <dbReference type="NCBI Taxonomy" id="1108764"/>
    <lineage>
        <taxon>Eukaryota</taxon>
        <taxon>Fungi</taxon>
        <taxon>Dikarya</taxon>
        <taxon>Ascomycota</taxon>
        <taxon>Pezizomycotina</taxon>
        <taxon>Dothideomycetes</taxon>
        <taxon>Dothideomycetes incertae sedis</taxon>
        <taxon>Botryosphaeriales</taxon>
        <taxon>Botryosphaeriaceae</taxon>
        <taxon>Lasiodiplodia</taxon>
    </lineage>
</organism>
<proteinExistence type="predicted"/>
<sequence length="1687" mass="188371">MASISSIRSRRALSTSSSSQVHGTKDQPAQSQQASRQCLNDCDNSLYTLPGAEFMGIMGTADKYDLPSIELRETKLADEEPGRQTIFLGRGMTSSVIQYALTDSEAVNLGSGKVVALKLFTPPAQTRADRAMLYKTIAKEINVLCHPLLAGHPNIVRIYCVGWGTGERFPALVIEHASHGTLDYLIRSSWSSLTDQELHEVRWHLTIDIAMGLHAIHKAGFSYGDLKPDNILIMSHPDEDRRVVAKLTDFGGSSMPGQDGGRPVHYTPHWCAPEVINKDRDIDWERADVYSYGLVVGSLWAMKRNQTSFSAGTLHHLGSCFLARYLLSTMSEHDAMELLWIMKSETDETSKNSVSFLLDDSISDGDNRAHVLGFLTPTLRAHFWLRPNTEDLCQSLRALSIPELKSWDKMHLDSNNSAKSVDAQESGSQEPSLKFFVDNPHFIREQLAFSLKETQVTDRDVVSQPPLDLPAILPDDIDPWEYLGSMCEIMLRFAVRGFEGQSKDEERSWFRGRNLRAGAAWYAARFSMEARPDWVKFTDLINMAAIAGHRDAMLSASLFPNNGDVEAQIPVRCYLSLFALSEPNHATQVLYDHWPAHYNMVQQLIKWKPSAFEKSKFETDPLSNLPVDSVLELYLMEPASETPLSVRQILDMGLVKEIREILEDVTTPVNFEESAAMLLHGLSNLPDTEAVILAAKAYQRGGKLSFSGMTSSVIAPSVSSPIEAEMLSPLSAAIRRGKIRLAREIFDLHVRYGESIVDFDQALTLGCLYLQHDVVKLLLQLYDNNPHMCYESQRTEEELEALLLKLLLELIGPVRASPTSLERRLLHGTGYRSAYKETLKVLVKFGAMPVEDPIDVRPLLLALEYDDSIAFEVFIKHLRGANKDVEHHLRNIESVRRDTRTTGTHTALAICIHLGSIQVFNYLIREFPSLVPDSVGAWKGLPILQEACVLDDRTSFVEALLQCTPDVASSDTQNQAAILIALQNGHRESAKAIACHCGPEKLKELLDRDPQSGWSVFLKLLTIWPHNRSRDVIKSFEWLSQNNGLHPLGPSGVPAWVPILQFPRPFEEIEQRLDVELLNLILSTDGIGERVCNEKWGPVRTILHQSAFSGHVEVVKLLLKRGIDPNVGTQIRLKDIPENLVPESRYPRTQTLTALDSVSIALGGEEIPPQLARGGFMELQRWIKDLHSIKDLLMASGTKSIAHGLLDFHELITEGGTIPESILFKNGAFLTGSWPKPFVETLAGKVSEASEPGFHYNVYRTIFQSEIRKSQMERRRELEKETTPKRYLQEVKSRALVERCRWRLPPSWHCLVIQEDKSQASGYSVTYWDSDSGEVTHKRPDPIRGENIEEGTYGATPLMKPKVLPVDSDIANSSLDIVASTESKPLTQSFHRGEHTGTTPSYSGDIRLFGVVNERAVFRLPCDVARLKFQDGSTMSHTSKVVGNLKDLSLLLEQNSTQFDNEGHGGVNVLHAAAFGGKMDSLALLLSYGVDPNHPSAEGLTALHFCVMGGDKTECLEVLLENEANINAVGPYGSVMNMAVSSGAEMSVLRLLSAGVCIDEDEDLLHIAAMGGNAAIMKGLLDRGLDVNRRDGKARTPLIVATEYRRVEILELLYERGADRSVIEEFQFFVRLVDNKEVDRWTSHVGQGNHLSVEDWSDRQRNKGIKGRWEEWHPDTIAKITEEDDAP</sequence>
<dbReference type="Proteomes" id="UP001153332">
    <property type="component" value="Unassembled WGS sequence"/>
</dbReference>
<evidence type="ECO:0000313" key="2">
    <source>
        <dbReference type="Proteomes" id="UP001153332"/>
    </source>
</evidence>
<reference evidence="1" key="1">
    <citation type="submission" date="2022-12" db="EMBL/GenBank/DDBJ databases">
        <title>Genome Sequence of Lasiodiplodia mahajangana.</title>
        <authorList>
            <person name="Buettner E."/>
        </authorList>
    </citation>
    <scope>NUCLEOTIDE SEQUENCE</scope>
    <source>
        <strain evidence="1">VT137</strain>
    </source>
</reference>
<accession>A0ACC2JZ49</accession>
<dbReference type="EMBL" id="JAPUUL010000082">
    <property type="protein sequence ID" value="KAJ8132798.1"/>
    <property type="molecule type" value="Genomic_DNA"/>
</dbReference>